<dbReference type="RefSeq" id="WP_090591894.1">
    <property type="nucleotide sequence ID" value="NZ_LT629688.1"/>
</dbReference>
<dbReference type="PROSITE" id="PS51257">
    <property type="entry name" value="PROKAR_LIPOPROTEIN"/>
    <property type="match status" value="1"/>
</dbReference>
<gene>
    <name evidence="2" type="ORF">SAMN04489747_1414</name>
</gene>
<sequence length="197" mass="21956">MNRLTKILTALAITFGCLAVSAPPADAAPSYNTWRTDVIYIQDTTSHLKGKDGRERWPVREAARLWGHSSPLHFVYGTSPCTHRSQCVVVKEVTMPRTTTGTASTTWWSDGTIRGLDNGTRPAEVRLASWWGKEVDYRTRQKTACHELGHILGLAHRDHATRNRDKSCMVGGTGATHYRPTAADYRLVKTMYSANRG</sequence>
<feature type="signal peptide" evidence="1">
    <location>
        <begin position="1"/>
        <end position="27"/>
    </location>
</feature>
<dbReference type="Proteomes" id="UP000198546">
    <property type="component" value="Chromosome i"/>
</dbReference>
<evidence type="ECO:0000313" key="3">
    <source>
        <dbReference type="Proteomes" id="UP000198546"/>
    </source>
</evidence>
<keyword evidence="1" id="KW-0732">Signal</keyword>
<evidence type="ECO:0000313" key="2">
    <source>
        <dbReference type="EMBL" id="SDD63931.1"/>
    </source>
</evidence>
<dbReference type="STRING" id="675864.SAMN04489747_1414"/>
<organism evidence="2 3">
    <name type="scientific">Auraticoccus monumenti</name>
    <dbReference type="NCBI Taxonomy" id="675864"/>
    <lineage>
        <taxon>Bacteria</taxon>
        <taxon>Bacillati</taxon>
        <taxon>Actinomycetota</taxon>
        <taxon>Actinomycetes</taxon>
        <taxon>Propionibacteriales</taxon>
        <taxon>Propionibacteriaceae</taxon>
        <taxon>Auraticoccus</taxon>
    </lineage>
</organism>
<dbReference type="OrthoDB" id="7594344at2"/>
<accession>A0A1G6WDM4</accession>
<dbReference type="EMBL" id="LT629688">
    <property type="protein sequence ID" value="SDD63931.1"/>
    <property type="molecule type" value="Genomic_DNA"/>
</dbReference>
<proteinExistence type="predicted"/>
<feature type="chain" id="PRO_5009240427" description="Matrixin" evidence="1">
    <location>
        <begin position="28"/>
        <end position="197"/>
    </location>
</feature>
<evidence type="ECO:0008006" key="4">
    <source>
        <dbReference type="Google" id="ProtNLM"/>
    </source>
</evidence>
<name>A0A1G6WDM4_9ACTN</name>
<dbReference type="InterPro" id="IPR024079">
    <property type="entry name" value="MetalloPept_cat_dom_sf"/>
</dbReference>
<evidence type="ECO:0000256" key="1">
    <source>
        <dbReference type="SAM" id="SignalP"/>
    </source>
</evidence>
<keyword evidence="3" id="KW-1185">Reference proteome</keyword>
<dbReference type="GO" id="GO:0008237">
    <property type="term" value="F:metallopeptidase activity"/>
    <property type="evidence" value="ECO:0007669"/>
    <property type="project" value="InterPro"/>
</dbReference>
<reference evidence="2 3" key="1">
    <citation type="submission" date="2016-10" db="EMBL/GenBank/DDBJ databases">
        <authorList>
            <person name="de Groot N.N."/>
        </authorList>
    </citation>
    <scope>NUCLEOTIDE SEQUENCE [LARGE SCALE GENOMIC DNA]</scope>
    <source>
        <strain evidence="2 3">MON 2.2</strain>
    </source>
</reference>
<dbReference type="SUPFAM" id="SSF55486">
    <property type="entry name" value="Metalloproteases ('zincins'), catalytic domain"/>
    <property type="match status" value="1"/>
</dbReference>
<protein>
    <recommendedName>
        <fullName evidence="4">Matrixin</fullName>
    </recommendedName>
</protein>
<dbReference type="Gene3D" id="3.40.390.10">
    <property type="entry name" value="Collagenase (Catalytic Domain)"/>
    <property type="match status" value="1"/>
</dbReference>
<dbReference type="AlphaFoldDB" id="A0A1G6WDM4"/>